<dbReference type="AlphaFoldDB" id="A0A9D3WMH2"/>
<dbReference type="EMBL" id="JAIQCV010000001">
    <property type="protein sequence ID" value="KAH1131038.1"/>
    <property type="molecule type" value="Genomic_DNA"/>
</dbReference>
<comment type="caution">
    <text evidence="1">The sequence shown here is derived from an EMBL/GenBank/DDBJ whole genome shotgun (WGS) entry which is preliminary data.</text>
</comment>
<evidence type="ECO:0000313" key="2">
    <source>
        <dbReference type="Proteomes" id="UP000828251"/>
    </source>
</evidence>
<dbReference type="Proteomes" id="UP000828251">
    <property type="component" value="Unassembled WGS sequence"/>
</dbReference>
<sequence length="110" mass="12702">MDMLEKMVEEVTKTKLAHEKEDRLIWLHNNKGDFSVKRMSNLLMEKGVEDLSFDFENIWCHPRSHNKTYKGLEMGRRLPSRVWLKFSVCGVMFKDKAGGGGVLKDEDGVA</sequence>
<accession>A0A9D3WMH2</accession>
<proteinExistence type="predicted"/>
<protein>
    <submittedName>
        <fullName evidence="1">Uncharacterized protein</fullName>
    </submittedName>
</protein>
<organism evidence="1 2">
    <name type="scientific">Gossypium stocksii</name>
    <dbReference type="NCBI Taxonomy" id="47602"/>
    <lineage>
        <taxon>Eukaryota</taxon>
        <taxon>Viridiplantae</taxon>
        <taxon>Streptophyta</taxon>
        <taxon>Embryophyta</taxon>
        <taxon>Tracheophyta</taxon>
        <taxon>Spermatophyta</taxon>
        <taxon>Magnoliopsida</taxon>
        <taxon>eudicotyledons</taxon>
        <taxon>Gunneridae</taxon>
        <taxon>Pentapetalae</taxon>
        <taxon>rosids</taxon>
        <taxon>malvids</taxon>
        <taxon>Malvales</taxon>
        <taxon>Malvaceae</taxon>
        <taxon>Malvoideae</taxon>
        <taxon>Gossypium</taxon>
    </lineage>
</organism>
<name>A0A9D3WMH2_9ROSI</name>
<evidence type="ECO:0000313" key="1">
    <source>
        <dbReference type="EMBL" id="KAH1131038.1"/>
    </source>
</evidence>
<reference evidence="1 2" key="1">
    <citation type="journal article" date="2021" name="Plant Biotechnol. J.">
        <title>Multi-omics assisted identification of the key and species-specific regulatory components of drought-tolerant mechanisms in Gossypium stocksii.</title>
        <authorList>
            <person name="Yu D."/>
            <person name="Ke L."/>
            <person name="Zhang D."/>
            <person name="Wu Y."/>
            <person name="Sun Y."/>
            <person name="Mei J."/>
            <person name="Sun J."/>
            <person name="Sun Y."/>
        </authorList>
    </citation>
    <scope>NUCLEOTIDE SEQUENCE [LARGE SCALE GENOMIC DNA]</scope>
    <source>
        <strain evidence="2">cv. E1</strain>
        <tissue evidence="1">Leaf</tissue>
    </source>
</reference>
<gene>
    <name evidence="1" type="ORF">J1N35_002416</name>
</gene>
<keyword evidence="2" id="KW-1185">Reference proteome</keyword>
<dbReference type="OrthoDB" id="10403996at2759"/>